<dbReference type="InterPro" id="IPR022687">
    <property type="entry name" value="HTH_DTXR"/>
</dbReference>
<evidence type="ECO:0000256" key="2">
    <source>
        <dbReference type="ARBA" id="ARBA00007871"/>
    </source>
</evidence>
<evidence type="ECO:0000313" key="13">
    <source>
        <dbReference type="EMBL" id="VAX39635.1"/>
    </source>
</evidence>
<comment type="similarity">
    <text evidence="2">Belongs to the DtxR/MntR family.</text>
</comment>
<dbReference type="Gene3D" id="1.10.10.10">
    <property type="entry name" value="Winged helix-like DNA-binding domain superfamily/Winged helix DNA-binding domain"/>
    <property type="match status" value="1"/>
</dbReference>
<keyword evidence="8" id="KW-0010">Activator</keyword>
<comment type="subunit">
    <text evidence="3">Homodimer.</text>
</comment>
<evidence type="ECO:0000256" key="1">
    <source>
        <dbReference type="ARBA" id="ARBA00004496"/>
    </source>
</evidence>
<evidence type="ECO:0000256" key="4">
    <source>
        <dbReference type="ARBA" id="ARBA00022490"/>
    </source>
</evidence>
<dbReference type="GO" id="GO:0046983">
    <property type="term" value="F:protein dimerization activity"/>
    <property type="evidence" value="ECO:0007669"/>
    <property type="project" value="InterPro"/>
</dbReference>
<evidence type="ECO:0000256" key="9">
    <source>
        <dbReference type="ARBA" id="ARBA00023163"/>
    </source>
</evidence>
<dbReference type="Gene3D" id="1.10.60.10">
    <property type="entry name" value="Iron dependent repressor, metal binding and dimerisation domain"/>
    <property type="match status" value="1"/>
</dbReference>
<dbReference type="InterPro" id="IPR050536">
    <property type="entry name" value="DtxR_MntR_Metal-Reg"/>
</dbReference>
<keyword evidence="4" id="KW-0963">Cytoplasm</keyword>
<evidence type="ECO:0000256" key="10">
    <source>
        <dbReference type="ARBA" id="ARBA00023211"/>
    </source>
</evidence>
<dbReference type="InterPro" id="IPR036390">
    <property type="entry name" value="WH_DNA-bd_sf"/>
</dbReference>
<dbReference type="SUPFAM" id="SSF46785">
    <property type="entry name" value="Winged helix' DNA-binding domain"/>
    <property type="match status" value="1"/>
</dbReference>
<keyword evidence="10" id="KW-0464">Manganese</keyword>
<dbReference type="GO" id="GO:0046914">
    <property type="term" value="F:transition metal ion binding"/>
    <property type="evidence" value="ECO:0007669"/>
    <property type="project" value="InterPro"/>
</dbReference>
<keyword evidence="6" id="KW-0805">Transcription regulation</keyword>
<keyword evidence="9" id="KW-0804">Transcription</keyword>
<feature type="domain" description="HTH dtxR-type" evidence="12">
    <location>
        <begin position="26"/>
        <end position="85"/>
    </location>
</feature>
<name>A0A3B1E2K2_9ZZZZ</name>
<dbReference type="PANTHER" id="PTHR33238">
    <property type="entry name" value="IRON (METAL) DEPENDENT REPRESSOR, DTXR FAMILY"/>
    <property type="match status" value="1"/>
</dbReference>
<evidence type="ECO:0000256" key="11">
    <source>
        <dbReference type="ARBA" id="ARBA00032593"/>
    </source>
</evidence>
<dbReference type="InterPro" id="IPR036388">
    <property type="entry name" value="WH-like_DNA-bd_sf"/>
</dbReference>
<dbReference type="SMART" id="SM00529">
    <property type="entry name" value="HTH_DTXR"/>
    <property type="match status" value="1"/>
</dbReference>
<evidence type="ECO:0000256" key="7">
    <source>
        <dbReference type="ARBA" id="ARBA00023125"/>
    </source>
</evidence>
<evidence type="ECO:0000256" key="6">
    <source>
        <dbReference type="ARBA" id="ARBA00023015"/>
    </source>
</evidence>
<proteinExistence type="inferred from homology"/>
<accession>A0A3B1E2K2</accession>
<organism evidence="13">
    <name type="scientific">hydrothermal vent metagenome</name>
    <dbReference type="NCBI Taxonomy" id="652676"/>
    <lineage>
        <taxon>unclassified sequences</taxon>
        <taxon>metagenomes</taxon>
        <taxon>ecological metagenomes</taxon>
    </lineage>
</organism>
<dbReference type="GO" id="GO:0003677">
    <property type="term" value="F:DNA binding"/>
    <property type="evidence" value="ECO:0007669"/>
    <property type="project" value="UniProtKB-KW"/>
</dbReference>
<sequence>MSPPPSSALTPDAARHARVRDAHSAEMAEDYVETIADTIAERGTCRVRDLSTRFGVSHVTVSRTVGRLVRDGLATTEPYKPICLTPKGKRLALKAKARHQTCVRFLLALGLDRKTAEIDAEGIEHHVSPKTLKLFDRFADEHRRKPSRG</sequence>
<evidence type="ECO:0000256" key="5">
    <source>
        <dbReference type="ARBA" id="ARBA00022491"/>
    </source>
</evidence>
<reference evidence="13" key="1">
    <citation type="submission" date="2018-06" db="EMBL/GenBank/DDBJ databases">
        <authorList>
            <person name="Zhirakovskaya E."/>
        </authorList>
    </citation>
    <scope>NUCLEOTIDE SEQUENCE</scope>
</reference>
<dbReference type="GO" id="GO:0003700">
    <property type="term" value="F:DNA-binding transcription factor activity"/>
    <property type="evidence" value="ECO:0007669"/>
    <property type="project" value="InterPro"/>
</dbReference>
<dbReference type="AlphaFoldDB" id="A0A3B1E2K2"/>
<evidence type="ECO:0000259" key="12">
    <source>
        <dbReference type="PROSITE" id="PS50944"/>
    </source>
</evidence>
<dbReference type="InterPro" id="IPR022689">
    <property type="entry name" value="Iron_dep_repressor"/>
</dbReference>
<evidence type="ECO:0000256" key="8">
    <source>
        <dbReference type="ARBA" id="ARBA00023159"/>
    </source>
</evidence>
<dbReference type="Pfam" id="PF01325">
    <property type="entry name" value="Fe_dep_repress"/>
    <property type="match status" value="1"/>
</dbReference>
<keyword evidence="5" id="KW-0678">Repressor</keyword>
<gene>
    <name evidence="13" type="ORF">MNBD_PLANCTO03-1759</name>
</gene>
<dbReference type="PANTHER" id="PTHR33238:SF11">
    <property type="entry name" value="TRANSCRIPTIONAL REGULATOR MNTR"/>
    <property type="match status" value="1"/>
</dbReference>
<dbReference type="PROSITE" id="PS50944">
    <property type="entry name" value="HTH_DTXR"/>
    <property type="match status" value="1"/>
</dbReference>
<dbReference type="GO" id="GO:0005737">
    <property type="term" value="C:cytoplasm"/>
    <property type="evidence" value="ECO:0007669"/>
    <property type="project" value="UniProtKB-SubCell"/>
</dbReference>
<dbReference type="EMBL" id="UOGK01000271">
    <property type="protein sequence ID" value="VAX39635.1"/>
    <property type="molecule type" value="Genomic_DNA"/>
</dbReference>
<dbReference type="InterPro" id="IPR036421">
    <property type="entry name" value="Fe_dep_repressor_sf"/>
</dbReference>
<dbReference type="Pfam" id="PF02742">
    <property type="entry name" value="Fe_dep_repr_C"/>
    <property type="match status" value="1"/>
</dbReference>
<protein>
    <recommendedName>
        <fullName evidence="11">Manganese transport regulator</fullName>
    </recommendedName>
</protein>
<comment type="subcellular location">
    <subcellularLocation>
        <location evidence="1">Cytoplasm</location>
    </subcellularLocation>
</comment>
<evidence type="ECO:0000256" key="3">
    <source>
        <dbReference type="ARBA" id="ARBA00011738"/>
    </source>
</evidence>
<dbReference type="NCBIfam" id="NF008273">
    <property type="entry name" value="PRK11050.1"/>
    <property type="match status" value="1"/>
</dbReference>
<dbReference type="InterPro" id="IPR001367">
    <property type="entry name" value="Fe_dep_repressor"/>
</dbReference>
<keyword evidence="7" id="KW-0238">DNA-binding</keyword>